<feature type="region of interest" description="Disordered" evidence="1">
    <location>
        <begin position="1"/>
        <end position="23"/>
    </location>
</feature>
<sequence length="534" mass="61125">MADNNHVSPFGDPSWTIPGTESPTISNEAAIQSAELVLSSAQEPATTETSEQLASASLKPPARNEYLGLPYELILQLGRDQGIREKTSWERLSLLTSESRKAILEERMASYGFKETFSDPFITVLEETLFYSTPQSLKKLEEISLIEEYSSKITTLSFCGLQFASEGDVPECEIDRNPEECAEQEKEWAECRQRGSAQEEFRSSGEYVKALSQIFTRFPKLRHIQYWPVHPERSGGYWVDDYNPYDESSGPNRRFRWERTDAHLYKNTVDFGFWEQAYKEGDDLQELFAALFNAKVCLKTFTTPHLANTARWVGIGDMNLRSIDRDHCAAVFSELEELRINVHNEDPDTLFHPDVAGIRQVLRAAPNLRFLDLTFTGRTQEHKINFTGLGVLPMPKLEELRLSFDHATALVEVDFLRIFAPDTSTLLGLRRLCLGYMTVDQGTWENVLTALGTRLNLESLWLISPRFDEVVLIPPHFWRYYKSSFKHFDAIASPAFNAAARKVRVLNDWEPFETVNLVARGVPRRFRSFAVFED</sequence>
<organism evidence="2 3">
    <name type="scientific">Lophium mytilinum</name>
    <dbReference type="NCBI Taxonomy" id="390894"/>
    <lineage>
        <taxon>Eukaryota</taxon>
        <taxon>Fungi</taxon>
        <taxon>Dikarya</taxon>
        <taxon>Ascomycota</taxon>
        <taxon>Pezizomycotina</taxon>
        <taxon>Dothideomycetes</taxon>
        <taxon>Pleosporomycetidae</taxon>
        <taxon>Mytilinidiales</taxon>
        <taxon>Mytilinidiaceae</taxon>
        <taxon>Lophium</taxon>
    </lineage>
</organism>
<evidence type="ECO:0000256" key="1">
    <source>
        <dbReference type="SAM" id="MobiDB-lite"/>
    </source>
</evidence>
<dbReference type="AlphaFoldDB" id="A0A6A6QQW8"/>
<dbReference type="SUPFAM" id="SSF52047">
    <property type="entry name" value="RNI-like"/>
    <property type="match status" value="1"/>
</dbReference>
<dbReference type="OrthoDB" id="3792931at2759"/>
<gene>
    <name evidence="2" type="ORF">BU16DRAFT_562212</name>
</gene>
<keyword evidence="3" id="KW-1185">Reference proteome</keyword>
<name>A0A6A6QQW8_9PEZI</name>
<dbReference type="EMBL" id="MU004190">
    <property type="protein sequence ID" value="KAF2494556.1"/>
    <property type="molecule type" value="Genomic_DNA"/>
</dbReference>
<evidence type="ECO:0000313" key="3">
    <source>
        <dbReference type="Proteomes" id="UP000799750"/>
    </source>
</evidence>
<reference evidence="2" key="1">
    <citation type="journal article" date="2020" name="Stud. Mycol.">
        <title>101 Dothideomycetes genomes: a test case for predicting lifestyles and emergence of pathogens.</title>
        <authorList>
            <person name="Haridas S."/>
            <person name="Albert R."/>
            <person name="Binder M."/>
            <person name="Bloem J."/>
            <person name="Labutti K."/>
            <person name="Salamov A."/>
            <person name="Andreopoulos B."/>
            <person name="Baker S."/>
            <person name="Barry K."/>
            <person name="Bills G."/>
            <person name="Bluhm B."/>
            <person name="Cannon C."/>
            <person name="Castanera R."/>
            <person name="Culley D."/>
            <person name="Daum C."/>
            <person name="Ezra D."/>
            <person name="Gonzalez J."/>
            <person name="Henrissat B."/>
            <person name="Kuo A."/>
            <person name="Liang C."/>
            <person name="Lipzen A."/>
            <person name="Lutzoni F."/>
            <person name="Magnuson J."/>
            <person name="Mondo S."/>
            <person name="Nolan M."/>
            <person name="Ohm R."/>
            <person name="Pangilinan J."/>
            <person name="Park H.-J."/>
            <person name="Ramirez L."/>
            <person name="Alfaro M."/>
            <person name="Sun H."/>
            <person name="Tritt A."/>
            <person name="Yoshinaga Y."/>
            <person name="Zwiers L.-H."/>
            <person name="Turgeon B."/>
            <person name="Goodwin S."/>
            <person name="Spatafora J."/>
            <person name="Crous P."/>
            <person name="Grigoriev I."/>
        </authorList>
    </citation>
    <scope>NUCLEOTIDE SEQUENCE</scope>
    <source>
        <strain evidence="2">CBS 269.34</strain>
    </source>
</reference>
<proteinExistence type="predicted"/>
<accession>A0A6A6QQW8</accession>
<dbReference type="Proteomes" id="UP000799750">
    <property type="component" value="Unassembled WGS sequence"/>
</dbReference>
<protein>
    <submittedName>
        <fullName evidence="2">Uncharacterized protein</fullName>
    </submittedName>
</protein>
<evidence type="ECO:0000313" key="2">
    <source>
        <dbReference type="EMBL" id="KAF2494556.1"/>
    </source>
</evidence>